<evidence type="ECO:0000256" key="17">
    <source>
        <dbReference type="PIRSR" id="PIRSR004682-4"/>
    </source>
</evidence>
<comment type="caution">
    <text evidence="18">The sequence shown here is derived from an EMBL/GenBank/DDBJ whole genome shotgun (WGS) entry which is preliminary data.</text>
</comment>
<dbReference type="EC" id="3.1.3.-" evidence="14"/>
<gene>
    <name evidence="18" type="primary">gmhB</name>
    <name evidence="18" type="ORF">H3H39_13655</name>
</gene>
<dbReference type="Proteomes" id="UP000573499">
    <property type="component" value="Unassembled WGS sequence"/>
</dbReference>
<keyword evidence="9 14" id="KW-0378">Hydrolase</keyword>
<dbReference type="GO" id="GO:0005737">
    <property type="term" value="C:cytoplasm"/>
    <property type="evidence" value="ECO:0007669"/>
    <property type="project" value="UniProtKB-SubCell"/>
</dbReference>
<evidence type="ECO:0000256" key="13">
    <source>
        <dbReference type="ARBA" id="ARBA00061616"/>
    </source>
</evidence>
<evidence type="ECO:0000256" key="15">
    <source>
        <dbReference type="PIRSR" id="PIRSR004682-1"/>
    </source>
</evidence>
<comment type="subcellular location">
    <subcellularLocation>
        <location evidence="4 14">Cytoplasm</location>
    </subcellularLocation>
</comment>
<feature type="site" description="Stabilizes the phosphoryl group" evidence="16">
    <location>
        <position position="106"/>
    </location>
</feature>
<evidence type="ECO:0000256" key="5">
    <source>
        <dbReference type="ARBA" id="ARBA00004708"/>
    </source>
</evidence>
<comment type="cofactor">
    <cofactor evidence="2 17">
        <name>Mg(2+)</name>
        <dbReference type="ChEBI" id="CHEBI:18420"/>
    </cofactor>
</comment>
<keyword evidence="19" id="KW-1185">Reference proteome</keyword>
<comment type="cofactor">
    <cofactor evidence="3 17">
        <name>Zn(2+)</name>
        <dbReference type="ChEBI" id="CHEBI:29105"/>
    </cofactor>
</comment>
<dbReference type="GO" id="GO:0046872">
    <property type="term" value="F:metal ion binding"/>
    <property type="evidence" value="ECO:0007669"/>
    <property type="project" value="UniProtKB-KW"/>
</dbReference>
<dbReference type="NCBIfam" id="TIGR01662">
    <property type="entry name" value="HAD-SF-IIIA"/>
    <property type="match status" value="1"/>
</dbReference>
<feature type="active site" description="Proton donor" evidence="15">
    <location>
        <position position="14"/>
    </location>
</feature>
<dbReference type="FunFam" id="3.40.50.1000:FF:000168">
    <property type="entry name" value="D,D-heptose 1,7-bisphosphate phosphatase"/>
    <property type="match status" value="1"/>
</dbReference>
<keyword evidence="11 17" id="KW-0460">Magnesium</keyword>
<sequence length="195" mass="20779">MGSPALKLIILDRDGVINHDSPDFIKSPAEWHAIPGSLEAIARLNQAGYRVVVASNQSGIAREYFDMTVLNAIHQKMHMLAQQVGATIDAVFFCPHAAADSCDCRKPKPGMFDEIAKRYQVNLKGVPTVGDSLRDLQAGYERGCVPFLVLTGKGEKTHSAGGLPPGTMVFPDLAATVSHLLKTASAGAPQAATNQ</sequence>
<dbReference type="EMBL" id="JACEZU010000006">
    <property type="protein sequence ID" value="MBA5688090.1"/>
    <property type="molecule type" value="Genomic_DNA"/>
</dbReference>
<keyword evidence="8 17" id="KW-0479">Metal-binding</keyword>
<dbReference type="InterPro" id="IPR023214">
    <property type="entry name" value="HAD_sf"/>
</dbReference>
<keyword evidence="12 14" id="KW-0119">Carbohydrate metabolism</keyword>
<evidence type="ECO:0000256" key="11">
    <source>
        <dbReference type="ARBA" id="ARBA00022842"/>
    </source>
</evidence>
<feature type="site" description="Contributes to substrate recognition" evidence="16">
    <location>
        <position position="105"/>
    </location>
</feature>
<protein>
    <recommendedName>
        <fullName evidence="14">D,D-heptose 1,7-bisphosphate phosphatase</fullName>
        <ecNumber evidence="14">3.1.3.-</ecNumber>
    </recommendedName>
</protein>
<dbReference type="PANTHER" id="PTHR42891">
    <property type="entry name" value="D-GLYCERO-BETA-D-MANNO-HEPTOSE-1,7-BISPHOSPHATE 7-PHOSPHATASE"/>
    <property type="match status" value="1"/>
</dbReference>
<keyword evidence="10 17" id="KW-0862">Zinc</keyword>
<dbReference type="RefSeq" id="WP_182153932.1">
    <property type="nucleotide sequence ID" value="NZ_JACEZU010000006.1"/>
</dbReference>
<evidence type="ECO:0000256" key="10">
    <source>
        <dbReference type="ARBA" id="ARBA00022833"/>
    </source>
</evidence>
<evidence type="ECO:0000256" key="7">
    <source>
        <dbReference type="ARBA" id="ARBA00022490"/>
    </source>
</evidence>
<evidence type="ECO:0000256" key="3">
    <source>
        <dbReference type="ARBA" id="ARBA00001947"/>
    </source>
</evidence>
<comment type="similarity">
    <text evidence="13 14">Belongs to the gmhB family.</text>
</comment>
<dbReference type="PANTHER" id="PTHR42891:SF1">
    <property type="entry name" value="D-GLYCERO-BETA-D-MANNO-HEPTOSE-1,7-BISPHOSPHATE 7-PHOSPHATASE"/>
    <property type="match status" value="1"/>
</dbReference>
<dbReference type="AlphaFoldDB" id="A0A7W2FAF0"/>
<feature type="binding site" evidence="17">
    <location>
        <position position="131"/>
    </location>
    <ligand>
        <name>Mg(2+)</name>
        <dbReference type="ChEBI" id="CHEBI:18420"/>
    </ligand>
</feature>
<dbReference type="InterPro" id="IPR036412">
    <property type="entry name" value="HAD-like_sf"/>
</dbReference>
<comment type="catalytic activity">
    <reaction evidence="1">
        <text>D-glycero-beta-D-manno-heptose 1,7-bisphosphate + H2O = D-glycero-beta-D-manno-heptose 1-phosphate + phosphate</text>
        <dbReference type="Rhea" id="RHEA:28518"/>
        <dbReference type="ChEBI" id="CHEBI:15377"/>
        <dbReference type="ChEBI" id="CHEBI:43474"/>
        <dbReference type="ChEBI" id="CHEBI:60208"/>
        <dbReference type="ChEBI" id="CHEBI:61593"/>
        <dbReference type="EC" id="3.1.3.82"/>
    </reaction>
</comment>
<feature type="binding site" evidence="17">
    <location>
        <position position="12"/>
    </location>
    <ligand>
        <name>Mg(2+)</name>
        <dbReference type="ChEBI" id="CHEBI:18420"/>
    </ligand>
</feature>
<feature type="site" description="Stabilizes the phosphoryl group" evidence="16">
    <location>
        <position position="55"/>
    </location>
</feature>
<dbReference type="Pfam" id="PF13242">
    <property type="entry name" value="Hydrolase_like"/>
    <property type="match status" value="1"/>
</dbReference>
<proteinExistence type="inferred from homology"/>
<dbReference type="GO" id="GO:0005975">
    <property type="term" value="P:carbohydrate metabolic process"/>
    <property type="evidence" value="ECO:0007669"/>
    <property type="project" value="InterPro"/>
</dbReference>
<evidence type="ECO:0000256" key="8">
    <source>
        <dbReference type="ARBA" id="ARBA00022723"/>
    </source>
</evidence>
<evidence type="ECO:0000313" key="19">
    <source>
        <dbReference type="Proteomes" id="UP000573499"/>
    </source>
</evidence>
<evidence type="ECO:0000256" key="1">
    <source>
        <dbReference type="ARBA" id="ARBA00001226"/>
    </source>
</evidence>
<dbReference type="InterPro" id="IPR006543">
    <property type="entry name" value="Histidinol-phos"/>
</dbReference>
<comment type="subunit">
    <text evidence="6">Monomer.</text>
</comment>
<name>A0A7W2FAF0_9BURK</name>
<evidence type="ECO:0000256" key="16">
    <source>
        <dbReference type="PIRSR" id="PIRSR004682-3"/>
    </source>
</evidence>
<feature type="binding site" evidence="17">
    <location>
        <position position="14"/>
    </location>
    <ligand>
        <name>Mg(2+)</name>
        <dbReference type="ChEBI" id="CHEBI:18420"/>
    </ligand>
</feature>
<dbReference type="InterPro" id="IPR004446">
    <property type="entry name" value="Heptose_bisP_phosphatase"/>
</dbReference>
<evidence type="ECO:0000313" key="18">
    <source>
        <dbReference type="EMBL" id="MBA5688090.1"/>
    </source>
</evidence>
<dbReference type="GO" id="GO:0034200">
    <property type="term" value="F:D-glycero-beta-D-manno-heptose 1,7-bisphosphate 7-phosphatase activity"/>
    <property type="evidence" value="ECO:0007669"/>
    <property type="project" value="UniProtKB-EC"/>
</dbReference>
<dbReference type="NCBIfam" id="TIGR01656">
    <property type="entry name" value="Histidinol-ppas"/>
    <property type="match status" value="1"/>
</dbReference>
<dbReference type="CDD" id="cd07503">
    <property type="entry name" value="HAD_HisB-N"/>
    <property type="match status" value="1"/>
</dbReference>
<organism evidence="18 19">
    <name type="scientific">Rugamonas apoptosis</name>
    <dbReference type="NCBI Taxonomy" id="2758570"/>
    <lineage>
        <taxon>Bacteria</taxon>
        <taxon>Pseudomonadati</taxon>
        <taxon>Pseudomonadota</taxon>
        <taxon>Betaproteobacteria</taxon>
        <taxon>Burkholderiales</taxon>
        <taxon>Oxalobacteraceae</taxon>
        <taxon>Telluria group</taxon>
        <taxon>Rugamonas</taxon>
    </lineage>
</organism>
<keyword evidence="7 14" id="KW-0963">Cytoplasm</keyword>
<evidence type="ECO:0000256" key="4">
    <source>
        <dbReference type="ARBA" id="ARBA00004496"/>
    </source>
</evidence>
<dbReference type="InterPro" id="IPR006549">
    <property type="entry name" value="HAD-SF_hydro_IIIA"/>
</dbReference>
<evidence type="ECO:0000256" key="9">
    <source>
        <dbReference type="ARBA" id="ARBA00022801"/>
    </source>
</evidence>
<reference evidence="18 19" key="1">
    <citation type="submission" date="2020-07" db="EMBL/GenBank/DDBJ databases">
        <title>Novel species isolated from subtropical streams in China.</title>
        <authorList>
            <person name="Lu H."/>
        </authorList>
    </citation>
    <scope>NUCLEOTIDE SEQUENCE [LARGE SCALE GENOMIC DNA]</scope>
    <source>
        <strain evidence="18 19">LX47W</strain>
    </source>
</reference>
<evidence type="ECO:0000256" key="2">
    <source>
        <dbReference type="ARBA" id="ARBA00001946"/>
    </source>
</evidence>
<dbReference type="PIRSF" id="PIRSF004682">
    <property type="entry name" value="GmhB"/>
    <property type="match status" value="1"/>
</dbReference>
<dbReference type="NCBIfam" id="NF006506">
    <property type="entry name" value="PRK08942.1"/>
    <property type="match status" value="1"/>
</dbReference>
<comment type="pathway">
    <text evidence="5">Nucleotide-sugar biosynthesis; ADP-L-glycero-beta-D-manno-heptose biosynthesis; ADP-L-glycero-beta-D-manno-heptose from D-glycero-beta-D-manno-heptose 7-phosphate: step 2/4.</text>
</comment>
<evidence type="ECO:0000256" key="14">
    <source>
        <dbReference type="PIRNR" id="PIRNR004682"/>
    </source>
</evidence>
<feature type="binding site" evidence="17">
    <location>
        <position position="104"/>
    </location>
    <ligand>
        <name>Zn(2+)</name>
        <dbReference type="ChEBI" id="CHEBI:29105"/>
    </ligand>
</feature>
<feature type="active site" description="Nucleophile" evidence="15">
    <location>
        <position position="12"/>
    </location>
</feature>
<feature type="binding site" evidence="17">
    <location>
        <position position="102"/>
    </location>
    <ligand>
        <name>Zn(2+)</name>
        <dbReference type="ChEBI" id="CHEBI:29105"/>
    </ligand>
</feature>
<evidence type="ECO:0000256" key="6">
    <source>
        <dbReference type="ARBA" id="ARBA00011245"/>
    </source>
</evidence>
<dbReference type="Gene3D" id="3.40.50.1000">
    <property type="entry name" value="HAD superfamily/HAD-like"/>
    <property type="match status" value="1"/>
</dbReference>
<feature type="binding site" evidence="17">
    <location>
        <position position="94"/>
    </location>
    <ligand>
        <name>Zn(2+)</name>
        <dbReference type="ChEBI" id="CHEBI:29105"/>
    </ligand>
</feature>
<feature type="binding site" evidence="17">
    <location>
        <position position="96"/>
    </location>
    <ligand>
        <name>Zn(2+)</name>
        <dbReference type="ChEBI" id="CHEBI:29105"/>
    </ligand>
</feature>
<accession>A0A7W2FAF0</accession>
<evidence type="ECO:0000256" key="12">
    <source>
        <dbReference type="ARBA" id="ARBA00023277"/>
    </source>
</evidence>
<dbReference type="SUPFAM" id="SSF56784">
    <property type="entry name" value="HAD-like"/>
    <property type="match status" value="1"/>
</dbReference>